<dbReference type="Proteomes" id="UP000054565">
    <property type="component" value="Unassembled WGS sequence"/>
</dbReference>
<evidence type="ECO:0000313" key="3">
    <source>
        <dbReference type="EMBL" id="KMP08301.1"/>
    </source>
</evidence>
<dbReference type="InterPro" id="IPR044926">
    <property type="entry name" value="RGS_subdomain_2"/>
</dbReference>
<dbReference type="SMART" id="SM00315">
    <property type="entry name" value="RGS"/>
    <property type="match status" value="1"/>
</dbReference>
<reference evidence="4" key="1">
    <citation type="journal article" date="2010" name="Genome Res.">
        <title>Population genomic sequencing of Coccidioides fungi reveals recent hybridization and transposon control.</title>
        <authorList>
            <person name="Neafsey D.E."/>
            <person name="Barker B.M."/>
            <person name="Sharpton T.J."/>
            <person name="Stajich J.E."/>
            <person name="Park D.J."/>
            <person name="Whiston E."/>
            <person name="Hung C.-Y."/>
            <person name="McMahan C."/>
            <person name="White J."/>
            <person name="Sykes S."/>
            <person name="Heiman D."/>
            <person name="Young S."/>
            <person name="Zeng Q."/>
            <person name="Abouelleil A."/>
            <person name="Aftuck L."/>
            <person name="Bessette D."/>
            <person name="Brown A."/>
            <person name="FitzGerald M."/>
            <person name="Lui A."/>
            <person name="Macdonald J.P."/>
            <person name="Priest M."/>
            <person name="Orbach M.J."/>
            <person name="Galgiani J.N."/>
            <person name="Kirkland T.N."/>
            <person name="Cole G.T."/>
            <person name="Birren B.W."/>
            <person name="Henn M.R."/>
            <person name="Taylor J.W."/>
            <person name="Rounsley S.D."/>
        </authorList>
    </citation>
    <scope>NUCLEOTIDE SEQUENCE [LARGE SCALE GENOMIC DNA]</scope>
    <source>
        <strain evidence="4">RMSCC 2394</strain>
    </source>
</reference>
<feature type="compositionally biased region" description="Basic residues" evidence="1">
    <location>
        <begin position="313"/>
        <end position="323"/>
    </location>
</feature>
<dbReference type="Pfam" id="PF00615">
    <property type="entry name" value="RGS"/>
    <property type="match status" value="1"/>
</dbReference>
<dbReference type="Gene3D" id="1.10.167.10">
    <property type="entry name" value="Regulator of G-protein Signalling 4, domain 2"/>
    <property type="match status" value="1"/>
</dbReference>
<evidence type="ECO:0000259" key="2">
    <source>
        <dbReference type="PROSITE" id="PS50132"/>
    </source>
</evidence>
<dbReference type="InterPro" id="IPR036305">
    <property type="entry name" value="RGS_sf"/>
</dbReference>
<dbReference type="InterPro" id="IPR016137">
    <property type="entry name" value="RGS"/>
</dbReference>
<evidence type="ECO:0000256" key="1">
    <source>
        <dbReference type="SAM" id="MobiDB-lite"/>
    </source>
</evidence>
<protein>
    <submittedName>
        <fullName evidence="3">Regulator of G protein signaling domain containing protein</fullName>
    </submittedName>
</protein>
<dbReference type="EMBL" id="DS028097">
    <property type="protein sequence ID" value="KMP08301.1"/>
    <property type="molecule type" value="Genomic_DNA"/>
</dbReference>
<dbReference type="SUPFAM" id="SSF48097">
    <property type="entry name" value="Regulator of G-protein signaling, RGS"/>
    <property type="match status" value="1"/>
</dbReference>
<name>A0A0J6YHY6_COCIT</name>
<feature type="domain" description="RGS" evidence="2">
    <location>
        <begin position="79"/>
        <end position="188"/>
    </location>
</feature>
<dbReference type="CDD" id="cd07440">
    <property type="entry name" value="RGS"/>
    <property type="match status" value="1"/>
</dbReference>
<dbReference type="OrthoDB" id="10266999at2759"/>
<proteinExistence type="predicted"/>
<dbReference type="PANTHER" id="PTHR10845:SF267">
    <property type="entry name" value="REGULATOR OF G PROTEIN SIGNALING DOMAIN PROTEIN (AFU_ORTHOLOGUE AFUA_6G06860)"/>
    <property type="match status" value="1"/>
</dbReference>
<feature type="region of interest" description="Disordered" evidence="1">
    <location>
        <begin position="187"/>
        <end position="207"/>
    </location>
</feature>
<gene>
    <name evidence="3" type="ORF">CIRG_07982</name>
</gene>
<evidence type="ECO:0000313" key="4">
    <source>
        <dbReference type="Proteomes" id="UP000054565"/>
    </source>
</evidence>
<organism evidence="3 4">
    <name type="scientific">Coccidioides immitis RMSCC 2394</name>
    <dbReference type="NCBI Taxonomy" id="404692"/>
    <lineage>
        <taxon>Eukaryota</taxon>
        <taxon>Fungi</taxon>
        <taxon>Dikarya</taxon>
        <taxon>Ascomycota</taxon>
        <taxon>Pezizomycotina</taxon>
        <taxon>Eurotiomycetes</taxon>
        <taxon>Eurotiomycetidae</taxon>
        <taxon>Onygenales</taxon>
        <taxon>Onygenaceae</taxon>
        <taxon>Coccidioides</taxon>
    </lineage>
</organism>
<dbReference type="PROSITE" id="PS50132">
    <property type="entry name" value="RGS"/>
    <property type="match status" value="1"/>
</dbReference>
<accession>A0A0J6YHY6</accession>
<feature type="region of interest" description="Disordered" evidence="1">
    <location>
        <begin position="224"/>
        <end position="323"/>
    </location>
</feature>
<dbReference type="AlphaFoldDB" id="A0A0J6YHY6"/>
<sequence>MISGRSRRSAESSWDPTPESSPHHSPLPSDSDSDNEERMENWGPSRPLSISVPGNQHSRPTLDDVLADRAPPPYTLSAFTAYLSQNHCLETLEFTKDAERYRTYYHRPERNDTAETHAQRLRVYWNRIINAYIVPGAPREINLPSTVRDGLLSHSHSPRPPNPDVLQGAVRRMRDLMDESIFLPFLNSRSVSQPPPRASYQQYPPNAPMEEARVSRHISMRRHISPETSLAVPRSTGYSSHPTSGSNTSSTSSSAYRSSPQGYTSGDSVSGSLTDDSGSLPSSPGAGAPMTPPTTPPGSNMHSPRARSDKGWKKMGMKLGWKK</sequence>
<feature type="region of interest" description="Disordered" evidence="1">
    <location>
        <begin position="1"/>
        <end position="68"/>
    </location>
</feature>
<feature type="compositionally biased region" description="Low complexity" evidence="1">
    <location>
        <begin position="15"/>
        <end position="30"/>
    </location>
</feature>
<feature type="compositionally biased region" description="Low complexity" evidence="1">
    <location>
        <begin position="239"/>
        <end position="289"/>
    </location>
</feature>
<dbReference type="PANTHER" id="PTHR10845">
    <property type="entry name" value="REGULATOR OF G PROTEIN SIGNALING"/>
    <property type="match status" value="1"/>
</dbReference>